<dbReference type="Proteomes" id="UP001148737">
    <property type="component" value="Unassembled WGS sequence"/>
</dbReference>
<evidence type="ECO:0000313" key="2">
    <source>
        <dbReference type="Proteomes" id="UP001148737"/>
    </source>
</evidence>
<keyword evidence="2" id="KW-1185">Reference proteome</keyword>
<name>A0ACC1R420_9HYPO</name>
<protein>
    <submittedName>
        <fullName evidence="1">Uncharacterized protein</fullName>
    </submittedName>
</protein>
<organism evidence="1 2">
    <name type="scientific">Lecanicillium saksenae</name>
    <dbReference type="NCBI Taxonomy" id="468837"/>
    <lineage>
        <taxon>Eukaryota</taxon>
        <taxon>Fungi</taxon>
        <taxon>Dikarya</taxon>
        <taxon>Ascomycota</taxon>
        <taxon>Pezizomycotina</taxon>
        <taxon>Sordariomycetes</taxon>
        <taxon>Hypocreomycetidae</taxon>
        <taxon>Hypocreales</taxon>
        <taxon>Cordycipitaceae</taxon>
        <taxon>Lecanicillium</taxon>
    </lineage>
</organism>
<reference evidence="1" key="1">
    <citation type="submission" date="2022-07" db="EMBL/GenBank/DDBJ databases">
        <title>Genome Sequence of Lecanicillium saksenae.</title>
        <authorList>
            <person name="Buettner E."/>
        </authorList>
    </citation>
    <scope>NUCLEOTIDE SEQUENCE</scope>
    <source>
        <strain evidence="1">VT-O1</strain>
    </source>
</reference>
<sequence length="212" mass="23184">MGCATILLPTCKGYLASEEDALVLVEACLSGQLHHVPRGPSGDESLDIIQSGSIFVYETGASGLREWVDGSFWRFCGMQGRISNYTRHVLPCYEPHSSVARAKDRMLLPEQSWSGKTQKLALGRELGKAQHSMQTNRLTKQVVSATFQGITHHIICYVALEDVLAGQLETVTNLCKRDFGITKTRTGLVVKNAAPHITCSTSPGAGWYLNFA</sequence>
<comment type="caution">
    <text evidence="1">The sequence shown here is derived from an EMBL/GenBank/DDBJ whole genome shotgun (WGS) entry which is preliminary data.</text>
</comment>
<dbReference type="EMBL" id="JANAKD010000064">
    <property type="protein sequence ID" value="KAJ3498193.1"/>
    <property type="molecule type" value="Genomic_DNA"/>
</dbReference>
<gene>
    <name evidence="1" type="ORF">NLG97_g1313</name>
</gene>
<proteinExistence type="predicted"/>
<evidence type="ECO:0000313" key="1">
    <source>
        <dbReference type="EMBL" id="KAJ3498193.1"/>
    </source>
</evidence>
<accession>A0ACC1R420</accession>